<keyword evidence="6" id="KW-1185">Reference proteome</keyword>
<protein>
    <submittedName>
        <fullName evidence="5">Mandelate racemase</fullName>
    </submittedName>
</protein>
<dbReference type="SMART" id="SM00922">
    <property type="entry name" value="MR_MLE"/>
    <property type="match status" value="1"/>
</dbReference>
<dbReference type="InterPro" id="IPR046945">
    <property type="entry name" value="RHMD-like"/>
</dbReference>
<proteinExistence type="predicted"/>
<evidence type="ECO:0000313" key="5">
    <source>
        <dbReference type="EMBL" id="KPM48615.1"/>
    </source>
</evidence>
<gene>
    <name evidence="5" type="ORF">AFM12_08375</name>
</gene>
<dbReference type="InterPro" id="IPR013342">
    <property type="entry name" value="Mandelate_racemase_C"/>
</dbReference>
<dbReference type="OrthoDB" id="9796450at2"/>
<dbReference type="Gene3D" id="3.30.390.10">
    <property type="entry name" value="Enolase-like, N-terminal domain"/>
    <property type="match status" value="1"/>
</dbReference>
<evidence type="ECO:0000313" key="6">
    <source>
        <dbReference type="Proteomes" id="UP000050454"/>
    </source>
</evidence>
<dbReference type="InterPro" id="IPR029017">
    <property type="entry name" value="Enolase-like_N"/>
</dbReference>
<comment type="caution">
    <text evidence="5">The sequence shown here is derived from an EMBL/GenBank/DDBJ whole genome shotgun (WGS) entry which is preliminary data.</text>
</comment>
<dbReference type="GO" id="GO:0016836">
    <property type="term" value="F:hydro-lyase activity"/>
    <property type="evidence" value="ECO:0007669"/>
    <property type="project" value="TreeGrafter"/>
</dbReference>
<dbReference type="PANTHER" id="PTHR13794:SF58">
    <property type="entry name" value="MITOCHONDRIAL ENOLASE SUPERFAMILY MEMBER 1"/>
    <property type="match status" value="1"/>
</dbReference>
<name>A0A0P7C331_9BACT</name>
<dbReference type="SUPFAM" id="SSF51604">
    <property type="entry name" value="Enolase C-terminal domain-like"/>
    <property type="match status" value="1"/>
</dbReference>
<dbReference type="STRING" id="1605367.AFM12_08375"/>
<dbReference type="Pfam" id="PF02746">
    <property type="entry name" value="MR_MLE_N"/>
    <property type="match status" value="1"/>
</dbReference>
<reference evidence="5 6" key="1">
    <citation type="submission" date="2015-07" db="EMBL/GenBank/DDBJ databases">
        <title>The draft genome sequence of Leadbetterella sp. JN14-9.</title>
        <authorList>
            <person name="Liu Y."/>
            <person name="Du J."/>
            <person name="Shao Z."/>
        </authorList>
    </citation>
    <scope>NUCLEOTIDE SEQUENCE [LARGE SCALE GENOMIC DNA]</scope>
    <source>
        <strain evidence="5 6">JN14-9</strain>
    </source>
</reference>
<dbReference type="PANTHER" id="PTHR13794">
    <property type="entry name" value="ENOLASE SUPERFAMILY, MANDELATE RACEMASE"/>
    <property type="match status" value="1"/>
</dbReference>
<dbReference type="GO" id="GO:0016052">
    <property type="term" value="P:carbohydrate catabolic process"/>
    <property type="evidence" value="ECO:0007669"/>
    <property type="project" value="TreeGrafter"/>
</dbReference>
<evidence type="ECO:0000256" key="2">
    <source>
        <dbReference type="ARBA" id="ARBA00022723"/>
    </source>
</evidence>
<dbReference type="SFLD" id="SFLDG00179">
    <property type="entry name" value="mandelate_racemase"/>
    <property type="match status" value="1"/>
</dbReference>
<dbReference type="GO" id="GO:0000287">
    <property type="term" value="F:magnesium ion binding"/>
    <property type="evidence" value="ECO:0007669"/>
    <property type="project" value="TreeGrafter"/>
</dbReference>
<dbReference type="Proteomes" id="UP000050454">
    <property type="component" value="Unassembled WGS sequence"/>
</dbReference>
<sequence length="427" mass="48672">MNSRRKFLTDVVKTSVFLPFYARFGDQLFSSNTIIEDVQILKVSGPFTREHSGYNRQHQSHANDIYEELRPDVYVDRSNSPTGTYTLNHIYLKIITRGGIEGLYGEIEHSLVEPILKQLKPFLIGKDALAGEKLWDQMYRGNRHARAGHYMMAISAVDNCLWDIRGKYFKAPVYELLGGPTRSKAQVYGSCLGYTIEKGKVGPRAKELLDQGFTHQKWFTAYGPADGTHGMKRNIELVEELRTTLGEDARIMFDAYMAWDVTYAIRWCNAVEKYHPYWLEEAFPPEHLESFRLLSEKTTVPIATGEHFYSRWEVQNFLKADAIKIIQADPEWCGGVSELTKICTLATAYGAKVIPHGHSIHAALHVVLSQSPEVCPLVEYLINHVPYKMHFQKEKFVTQNGFLPLPTKAGFGVEFDDNTVEKIEVLV</sequence>
<evidence type="ECO:0000256" key="1">
    <source>
        <dbReference type="ARBA" id="ARBA00001946"/>
    </source>
</evidence>
<dbReference type="InterPro" id="IPR013341">
    <property type="entry name" value="Mandelate_racemase_N_dom"/>
</dbReference>
<dbReference type="RefSeq" id="WP_055146568.1">
    <property type="nucleotide sequence ID" value="NZ_JXSZ01000006.1"/>
</dbReference>
<dbReference type="AlphaFoldDB" id="A0A0P7C331"/>
<evidence type="ECO:0000259" key="4">
    <source>
        <dbReference type="SMART" id="SM00922"/>
    </source>
</evidence>
<feature type="domain" description="Mandelate racemase/muconate lactonizing enzyme C-terminal" evidence="4">
    <location>
        <begin position="198"/>
        <end position="301"/>
    </location>
</feature>
<dbReference type="Pfam" id="PF13378">
    <property type="entry name" value="MR_MLE_C"/>
    <property type="match status" value="1"/>
</dbReference>
<dbReference type="SUPFAM" id="SSF54826">
    <property type="entry name" value="Enolase N-terminal domain-like"/>
    <property type="match status" value="1"/>
</dbReference>
<organism evidence="5 6">
    <name type="scientific">Jiulongibacter sediminis</name>
    <dbReference type="NCBI Taxonomy" id="1605367"/>
    <lineage>
        <taxon>Bacteria</taxon>
        <taxon>Pseudomonadati</taxon>
        <taxon>Bacteroidota</taxon>
        <taxon>Cytophagia</taxon>
        <taxon>Cytophagales</taxon>
        <taxon>Leadbetterellaceae</taxon>
        <taxon>Jiulongibacter</taxon>
    </lineage>
</organism>
<evidence type="ECO:0000256" key="3">
    <source>
        <dbReference type="ARBA" id="ARBA00022842"/>
    </source>
</evidence>
<dbReference type="SFLD" id="SFLDS00001">
    <property type="entry name" value="Enolase"/>
    <property type="match status" value="1"/>
</dbReference>
<keyword evidence="3" id="KW-0460">Magnesium</keyword>
<dbReference type="InterPro" id="IPR029065">
    <property type="entry name" value="Enolase_C-like"/>
</dbReference>
<accession>A0A0P7C331</accession>
<dbReference type="GO" id="GO:0016854">
    <property type="term" value="F:racemase and epimerase activity"/>
    <property type="evidence" value="ECO:0007669"/>
    <property type="project" value="UniProtKB-ARBA"/>
</dbReference>
<dbReference type="Gene3D" id="3.20.20.120">
    <property type="entry name" value="Enolase-like C-terminal domain"/>
    <property type="match status" value="1"/>
</dbReference>
<comment type="cofactor">
    <cofactor evidence="1">
        <name>Mg(2+)</name>
        <dbReference type="ChEBI" id="CHEBI:18420"/>
    </cofactor>
</comment>
<dbReference type="EMBL" id="LGTQ01000006">
    <property type="protein sequence ID" value="KPM48615.1"/>
    <property type="molecule type" value="Genomic_DNA"/>
</dbReference>
<keyword evidence="2" id="KW-0479">Metal-binding</keyword>
<dbReference type="InterPro" id="IPR036849">
    <property type="entry name" value="Enolase-like_C_sf"/>
</dbReference>